<feature type="transmembrane region" description="Helical" evidence="1">
    <location>
        <begin position="140"/>
        <end position="163"/>
    </location>
</feature>
<protein>
    <recommendedName>
        <fullName evidence="4">DUF308 domain-containing protein</fullName>
    </recommendedName>
</protein>
<keyword evidence="1" id="KW-1133">Transmembrane helix</keyword>
<keyword evidence="3" id="KW-1185">Reference proteome</keyword>
<name>A0ABV1E6N8_9FIRM</name>
<accession>A0ABV1E6N8</accession>
<proteinExistence type="predicted"/>
<evidence type="ECO:0008006" key="4">
    <source>
        <dbReference type="Google" id="ProtNLM"/>
    </source>
</evidence>
<dbReference type="Proteomes" id="UP001464378">
    <property type="component" value="Unassembled WGS sequence"/>
</dbReference>
<evidence type="ECO:0000256" key="1">
    <source>
        <dbReference type="SAM" id="Phobius"/>
    </source>
</evidence>
<evidence type="ECO:0000313" key="2">
    <source>
        <dbReference type="EMBL" id="MEQ2442410.1"/>
    </source>
</evidence>
<keyword evidence="1" id="KW-0812">Transmembrane</keyword>
<dbReference type="RefSeq" id="WP_349230944.1">
    <property type="nucleotide sequence ID" value="NZ_JBBMFK010000003.1"/>
</dbReference>
<keyword evidence="1" id="KW-0472">Membrane</keyword>
<dbReference type="EMBL" id="JBBMFK010000003">
    <property type="protein sequence ID" value="MEQ2442410.1"/>
    <property type="molecule type" value="Genomic_DNA"/>
</dbReference>
<evidence type="ECO:0000313" key="3">
    <source>
        <dbReference type="Proteomes" id="UP001464378"/>
    </source>
</evidence>
<comment type="caution">
    <text evidence="2">The sequence shown here is derived from an EMBL/GenBank/DDBJ whole genome shotgun (WGS) entry which is preliminary data.</text>
</comment>
<feature type="transmembrane region" description="Helical" evidence="1">
    <location>
        <begin position="113"/>
        <end position="134"/>
    </location>
</feature>
<sequence>MKKMFWGLLFLFIDINLGRLCVTPAWVGYLLIWSGLGEVPESGTFQNIRSLTVGAAVFTGLMWLKQLLNVTIAMAVIEVALTIAGVCLQLLVTYRIVEGVRELEAVYNRDMRSAGLLAGWKVMLGGIIVAYALIFFVPGLALAGLVLTFAAAIYYAVAFWEAAQAYREAAMGQ</sequence>
<feature type="transmembrane region" description="Helical" evidence="1">
    <location>
        <begin position="67"/>
        <end position="92"/>
    </location>
</feature>
<organism evidence="2 3">
    <name type="scientific">Pseudoflavonifractor intestinihominis</name>
    <dbReference type="NCBI Taxonomy" id="3133171"/>
    <lineage>
        <taxon>Bacteria</taxon>
        <taxon>Bacillati</taxon>
        <taxon>Bacillota</taxon>
        <taxon>Clostridia</taxon>
        <taxon>Eubacteriales</taxon>
        <taxon>Oscillospiraceae</taxon>
        <taxon>Pseudoflavonifractor</taxon>
    </lineage>
</organism>
<gene>
    <name evidence="2" type="ORF">WMO64_02890</name>
</gene>
<reference evidence="2 3" key="1">
    <citation type="submission" date="2024-03" db="EMBL/GenBank/DDBJ databases">
        <title>Human intestinal bacterial collection.</title>
        <authorList>
            <person name="Pauvert C."/>
            <person name="Hitch T.C.A."/>
            <person name="Clavel T."/>
        </authorList>
    </citation>
    <scope>NUCLEOTIDE SEQUENCE [LARGE SCALE GENOMIC DNA]</scope>
    <source>
        <strain evidence="2 3">CLA-AP-H29</strain>
    </source>
</reference>